<feature type="region of interest" description="Disordered" evidence="3">
    <location>
        <begin position="23"/>
        <end position="73"/>
    </location>
</feature>
<dbReference type="InterPro" id="IPR007312">
    <property type="entry name" value="Phosphoesterase"/>
</dbReference>
<protein>
    <submittedName>
        <fullName evidence="5">Alkaline phosphatase family protein</fullName>
    </submittedName>
</protein>
<keyword evidence="6" id="KW-1185">Reference proteome</keyword>
<comment type="caution">
    <text evidence="5">The sequence shown here is derived from an EMBL/GenBank/DDBJ whole genome shotgun (WGS) entry which is preliminary data.</text>
</comment>
<dbReference type="PANTHER" id="PTHR31956:SF8">
    <property type="entry name" value="ACID PHOSPHATASE PHOA (AFU_ORTHOLOGUE AFUA_1G03570)"/>
    <property type="match status" value="1"/>
</dbReference>
<dbReference type="Gene3D" id="3.40.720.10">
    <property type="entry name" value="Alkaline Phosphatase, subunit A"/>
    <property type="match status" value="1"/>
</dbReference>
<name>A0ABW3W5X2_9ACTN</name>
<dbReference type="PANTHER" id="PTHR31956">
    <property type="entry name" value="NON-SPECIFIC PHOSPHOLIPASE C4-RELATED"/>
    <property type="match status" value="1"/>
</dbReference>
<evidence type="ECO:0000256" key="3">
    <source>
        <dbReference type="SAM" id="MobiDB-lite"/>
    </source>
</evidence>
<evidence type="ECO:0000313" key="6">
    <source>
        <dbReference type="Proteomes" id="UP001597229"/>
    </source>
</evidence>
<organism evidence="5 6">
    <name type="scientific">Nocardioides ginsengisoli</name>
    <dbReference type="NCBI Taxonomy" id="363868"/>
    <lineage>
        <taxon>Bacteria</taxon>
        <taxon>Bacillati</taxon>
        <taxon>Actinomycetota</taxon>
        <taxon>Actinomycetes</taxon>
        <taxon>Propionibacteriales</taxon>
        <taxon>Nocardioidaceae</taxon>
        <taxon>Nocardioides</taxon>
    </lineage>
</organism>
<dbReference type="InterPro" id="IPR017850">
    <property type="entry name" value="Alkaline_phosphatase_core_sf"/>
</dbReference>
<evidence type="ECO:0000313" key="5">
    <source>
        <dbReference type="EMBL" id="MFD1250686.1"/>
    </source>
</evidence>
<feature type="chain" id="PRO_5045182573" evidence="4">
    <location>
        <begin position="21"/>
        <end position="336"/>
    </location>
</feature>
<evidence type="ECO:0000256" key="1">
    <source>
        <dbReference type="ARBA" id="ARBA00022801"/>
    </source>
</evidence>
<dbReference type="EMBL" id="JBHTLX010000028">
    <property type="protein sequence ID" value="MFD1250686.1"/>
    <property type="molecule type" value="Genomic_DNA"/>
</dbReference>
<dbReference type="Proteomes" id="UP001597229">
    <property type="component" value="Unassembled WGS sequence"/>
</dbReference>
<reference evidence="6" key="1">
    <citation type="journal article" date="2019" name="Int. J. Syst. Evol. Microbiol.">
        <title>The Global Catalogue of Microorganisms (GCM) 10K type strain sequencing project: providing services to taxonomists for standard genome sequencing and annotation.</title>
        <authorList>
            <consortium name="The Broad Institute Genomics Platform"/>
            <consortium name="The Broad Institute Genome Sequencing Center for Infectious Disease"/>
            <person name="Wu L."/>
            <person name="Ma J."/>
        </authorList>
    </citation>
    <scope>NUCLEOTIDE SEQUENCE [LARGE SCALE GENOMIC DNA]</scope>
    <source>
        <strain evidence="6">CCUG 52478</strain>
    </source>
</reference>
<gene>
    <name evidence="5" type="ORF">ACFQ3F_23050</name>
</gene>
<feature type="compositionally biased region" description="Low complexity" evidence="3">
    <location>
        <begin position="38"/>
        <end position="53"/>
    </location>
</feature>
<sequence>MRTRLVAAAAVVLIAAPLSAACGSDGPAPSNVGPASRTAGVSPTPTPGSTRRPQPAPKPAPSSTASGRATPGSPTKVLVVIEENHTLAQMRAGMPYVASLAQRYGYATRWRALTHPSEPNYLAIAGGSTYGVTDDRAPSANAAKVGRAHSVFGQALSVGKTAKTYADAMPDACHVWDSPDRSVGAPTYAVRHNPWVYFTAERAQCRRYDVPVAALARDARRGTLPNVGLLVPDLVHDAHDGSLRTADAWLRTQLAPVLASADFTRGRLVVVITADEDDRSGNNTVLTAVLHARLRHKVVRTPLTHYSLTRFIGQILGVRPLGAGRTAPDMRAAFGL</sequence>
<evidence type="ECO:0000256" key="4">
    <source>
        <dbReference type="SAM" id="SignalP"/>
    </source>
</evidence>
<evidence type="ECO:0000256" key="2">
    <source>
        <dbReference type="ARBA" id="ARBA00023026"/>
    </source>
</evidence>
<keyword evidence="2" id="KW-0843">Virulence</keyword>
<accession>A0ABW3W5X2</accession>
<proteinExistence type="predicted"/>
<dbReference type="Pfam" id="PF04185">
    <property type="entry name" value="Phosphoesterase"/>
    <property type="match status" value="1"/>
</dbReference>
<dbReference type="RefSeq" id="WP_367917262.1">
    <property type="nucleotide sequence ID" value="NZ_BAABAC010000003.1"/>
</dbReference>
<feature type="signal peptide" evidence="4">
    <location>
        <begin position="1"/>
        <end position="20"/>
    </location>
</feature>
<dbReference type="PROSITE" id="PS51257">
    <property type="entry name" value="PROKAR_LIPOPROTEIN"/>
    <property type="match status" value="1"/>
</dbReference>
<keyword evidence="1" id="KW-0378">Hydrolase</keyword>
<keyword evidence="4" id="KW-0732">Signal</keyword>